<evidence type="ECO:0000313" key="5">
    <source>
        <dbReference type="EMBL" id="BBP42586.1"/>
    </source>
</evidence>
<evidence type="ECO:0000256" key="3">
    <source>
        <dbReference type="ARBA" id="ARBA00023163"/>
    </source>
</evidence>
<dbReference type="Gene3D" id="1.10.10.10">
    <property type="entry name" value="Winged helix-like DNA-binding domain superfamily/Winged helix DNA-binding domain"/>
    <property type="match status" value="1"/>
</dbReference>
<dbReference type="InterPro" id="IPR036390">
    <property type="entry name" value="WH_DNA-bd_sf"/>
</dbReference>
<evidence type="ECO:0000256" key="1">
    <source>
        <dbReference type="ARBA" id="ARBA00023015"/>
    </source>
</evidence>
<keyword evidence="1" id="KW-0805">Transcription regulation</keyword>
<dbReference type="PRINTS" id="PR00778">
    <property type="entry name" value="HTHARSR"/>
</dbReference>
<name>A0A6F8PKH9_9GAMM</name>
<evidence type="ECO:0000259" key="4">
    <source>
        <dbReference type="PROSITE" id="PS50987"/>
    </source>
</evidence>
<dbReference type="PROSITE" id="PS50987">
    <property type="entry name" value="HTH_ARSR_2"/>
    <property type="match status" value="1"/>
</dbReference>
<dbReference type="PANTHER" id="PTHR43132">
    <property type="entry name" value="ARSENICAL RESISTANCE OPERON REPRESSOR ARSR-RELATED"/>
    <property type="match status" value="1"/>
</dbReference>
<sequence>MTDNLETYCQFFKALSEPLRIRVLHLLMQRDSLCVCELVEILEAGQSTVSRHLAYLKNAQIIDSFRQGAWMHYQLLPNALTPLNLEVLKNTLAKLPSTQSDLAKLIAREQAQQAAASCKVCEH</sequence>
<accession>A0A6F8PKH9</accession>
<proteinExistence type="predicted"/>
<feature type="domain" description="HTH arsR-type" evidence="4">
    <location>
        <begin position="1"/>
        <end position="95"/>
    </location>
</feature>
<keyword evidence="2" id="KW-0238">DNA-binding</keyword>
<dbReference type="GO" id="GO:0003700">
    <property type="term" value="F:DNA-binding transcription factor activity"/>
    <property type="evidence" value="ECO:0007669"/>
    <property type="project" value="InterPro"/>
</dbReference>
<dbReference type="PANTHER" id="PTHR43132:SF2">
    <property type="entry name" value="ARSENICAL RESISTANCE OPERON REPRESSOR ARSR-RELATED"/>
    <property type="match status" value="1"/>
</dbReference>
<dbReference type="GO" id="GO:0003677">
    <property type="term" value="F:DNA binding"/>
    <property type="evidence" value="ECO:0007669"/>
    <property type="project" value="UniProtKB-KW"/>
</dbReference>
<keyword evidence="6" id="KW-1185">Reference proteome</keyword>
<gene>
    <name evidence="5" type="ORF">THMIRHAT_03320</name>
</gene>
<dbReference type="InterPro" id="IPR001845">
    <property type="entry name" value="HTH_ArsR_DNA-bd_dom"/>
</dbReference>
<organism evidence="5 6">
    <name type="scientific">Thiosulfativibrio zosterae</name>
    <dbReference type="NCBI Taxonomy" id="2675053"/>
    <lineage>
        <taxon>Bacteria</taxon>
        <taxon>Pseudomonadati</taxon>
        <taxon>Pseudomonadota</taxon>
        <taxon>Gammaproteobacteria</taxon>
        <taxon>Thiotrichales</taxon>
        <taxon>Piscirickettsiaceae</taxon>
        <taxon>Thiosulfativibrio</taxon>
    </lineage>
</organism>
<dbReference type="KEGG" id="tzo:THMIRHAT_03320"/>
<dbReference type="InterPro" id="IPR051011">
    <property type="entry name" value="Metal_resp_trans_reg"/>
</dbReference>
<dbReference type="InterPro" id="IPR036388">
    <property type="entry name" value="WH-like_DNA-bd_sf"/>
</dbReference>
<dbReference type="EMBL" id="AP021888">
    <property type="protein sequence ID" value="BBP42586.1"/>
    <property type="molecule type" value="Genomic_DNA"/>
</dbReference>
<dbReference type="Proteomes" id="UP000501466">
    <property type="component" value="Chromosome"/>
</dbReference>
<keyword evidence="3" id="KW-0804">Transcription</keyword>
<dbReference type="NCBIfam" id="NF033788">
    <property type="entry name" value="HTH_metalloreg"/>
    <property type="match status" value="1"/>
</dbReference>
<dbReference type="Pfam" id="PF01022">
    <property type="entry name" value="HTH_5"/>
    <property type="match status" value="1"/>
</dbReference>
<dbReference type="SMART" id="SM00418">
    <property type="entry name" value="HTH_ARSR"/>
    <property type="match status" value="1"/>
</dbReference>
<reference evidence="6" key="1">
    <citation type="submission" date="2019-11" db="EMBL/GenBank/DDBJ databases">
        <title>Isolation and characterization of two novel species in the genus Thiomicrorhabdus.</title>
        <authorList>
            <person name="Mochizuki J."/>
            <person name="Kojima H."/>
            <person name="Fukui M."/>
        </authorList>
    </citation>
    <scope>NUCLEOTIDE SEQUENCE [LARGE SCALE GENOMIC DNA]</scope>
    <source>
        <strain evidence="6">AkT22</strain>
    </source>
</reference>
<dbReference type="RefSeq" id="WP_173290143.1">
    <property type="nucleotide sequence ID" value="NZ_AP021888.1"/>
</dbReference>
<dbReference type="AlphaFoldDB" id="A0A6F8PKH9"/>
<evidence type="ECO:0000256" key="2">
    <source>
        <dbReference type="ARBA" id="ARBA00023125"/>
    </source>
</evidence>
<dbReference type="InterPro" id="IPR011991">
    <property type="entry name" value="ArsR-like_HTH"/>
</dbReference>
<dbReference type="CDD" id="cd00090">
    <property type="entry name" value="HTH_ARSR"/>
    <property type="match status" value="1"/>
</dbReference>
<protein>
    <submittedName>
        <fullName evidence="5">Transcriptional regulator</fullName>
    </submittedName>
</protein>
<evidence type="ECO:0000313" key="6">
    <source>
        <dbReference type="Proteomes" id="UP000501466"/>
    </source>
</evidence>
<dbReference type="SUPFAM" id="SSF46785">
    <property type="entry name" value="Winged helix' DNA-binding domain"/>
    <property type="match status" value="1"/>
</dbReference>